<keyword evidence="2" id="KW-1185">Reference proteome</keyword>
<dbReference type="EMBL" id="CM045766">
    <property type="protein sequence ID" value="KAI8002255.1"/>
    <property type="molecule type" value="Genomic_DNA"/>
</dbReference>
<evidence type="ECO:0000313" key="2">
    <source>
        <dbReference type="Proteomes" id="UP001060215"/>
    </source>
</evidence>
<comment type="caution">
    <text evidence="1">The sequence shown here is derived from an EMBL/GenBank/DDBJ whole genome shotgun (WGS) entry which is preliminary data.</text>
</comment>
<dbReference type="Proteomes" id="UP001060215">
    <property type="component" value="Chromosome 9"/>
</dbReference>
<protein>
    <submittedName>
        <fullName evidence="1">F-box/kelch-repeat protein</fullName>
    </submittedName>
</protein>
<sequence length="364" mass="41380">MMVKLPEEIMVDILSRLPITSLCRFRCVSKPWLSLISDPYFIKTHLNRNTTNEKHQHDRLILLSEPCDFHSVDLKSFEFRDHFEALHLKFSPNQSPSDCMEIWGSFDGLLLMLDDFFDCFLLNPSTRQSRKLPKSSFSVNSEYCFDSYGFGYDSSRDDYKVVRISHHDYDYEVDCADNIVSVYNLSTDSWRRIGDSPFDHSRDDPSPGILLDGALHWVTTSVVGSNTSCVIASLDLADETFHSVPCPGSVDDSIVVQQLGVVGGCLCVFVPRHCGCDDVWVMKEYGVVDSWTKFTINYANFTWLKPLSLSSTCEFLFEASGNKFVLCNPLEKKSKELVVQGIPDYYDAETYMETLVSPNMPSIT</sequence>
<accession>A0ACC0GME7</accession>
<evidence type="ECO:0000313" key="1">
    <source>
        <dbReference type="EMBL" id="KAI8002255.1"/>
    </source>
</evidence>
<gene>
    <name evidence="1" type="ORF">LOK49_LG08G03063</name>
</gene>
<reference evidence="1 2" key="1">
    <citation type="journal article" date="2022" name="Plant J.">
        <title>Chromosome-level genome of Camellia lanceoleosa provides a valuable resource for understanding genome evolution and self-incompatibility.</title>
        <authorList>
            <person name="Gong W."/>
            <person name="Xiao S."/>
            <person name="Wang L."/>
            <person name="Liao Z."/>
            <person name="Chang Y."/>
            <person name="Mo W."/>
            <person name="Hu G."/>
            <person name="Li W."/>
            <person name="Zhao G."/>
            <person name="Zhu H."/>
            <person name="Hu X."/>
            <person name="Ji K."/>
            <person name="Xiang X."/>
            <person name="Song Q."/>
            <person name="Yuan D."/>
            <person name="Jin S."/>
            <person name="Zhang L."/>
        </authorList>
    </citation>
    <scope>NUCLEOTIDE SEQUENCE [LARGE SCALE GENOMIC DNA]</scope>
    <source>
        <strain evidence="1">SQ_2022a</strain>
    </source>
</reference>
<name>A0ACC0GME7_9ERIC</name>
<proteinExistence type="predicted"/>
<organism evidence="1 2">
    <name type="scientific">Camellia lanceoleosa</name>
    <dbReference type="NCBI Taxonomy" id="1840588"/>
    <lineage>
        <taxon>Eukaryota</taxon>
        <taxon>Viridiplantae</taxon>
        <taxon>Streptophyta</taxon>
        <taxon>Embryophyta</taxon>
        <taxon>Tracheophyta</taxon>
        <taxon>Spermatophyta</taxon>
        <taxon>Magnoliopsida</taxon>
        <taxon>eudicotyledons</taxon>
        <taxon>Gunneridae</taxon>
        <taxon>Pentapetalae</taxon>
        <taxon>asterids</taxon>
        <taxon>Ericales</taxon>
        <taxon>Theaceae</taxon>
        <taxon>Camellia</taxon>
    </lineage>
</organism>